<keyword evidence="4" id="KW-1185">Reference proteome</keyword>
<sequence length="319" mass="34435">MRLLLLLTTFLMLMPNAFSHSLLSQPMQQKIDSGTLYGTLLLPKRDHPVPVALLIAGSGPTDRDGNNPQAHSDTLKKLAQALARQGIASLRYDKRGIAASRATAPDERDLSLEGYVEDALAWSRTLQADPRLGPLLLVGHSEGALVASLAAPHSGAAALISLAGSGRPLDLLLREQLQGRLPPALLASSGYLLDELKAGRQVDEVPAPLHALFRPSVQPYLITLLRQDPAHALAAVRIPTLIAQGRNDIQVQVKDAQRLHQARPDAQLALIDGMNHMLRIVPEHGLQQLASYDDAHLPIAHELLKAIGEFLRNNAILPA</sequence>
<evidence type="ECO:0000313" key="4">
    <source>
        <dbReference type="Proteomes" id="UP000292639"/>
    </source>
</evidence>
<dbReference type="SUPFAM" id="SSF53474">
    <property type="entry name" value="alpha/beta-Hydrolases"/>
    <property type="match status" value="1"/>
</dbReference>
<keyword evidence="3" id="KW-0378">Hydrolase</keyword>
<organism evidence="3 4">
    <name type="scientific">Stutzerimonas kirkiae</name>
    <dbReference type="NCBI Taxonomy" id="2211392"/>
    <lineage>
        <taxon>Bacteria</taxon>
        <taxon>Pseudomonadati</taxon>
        <taxon>Pseudomonadota</taxon>
        <taxon>Gammaproteobacteria</taxon>
        <taxon>Pseudomonadales</taxon>
        <taxon>Pseudomonadaceae</taxon>
        <taxon>Stutzerimonas</taxon>
    </lineage>
</organism>
<dbReference type="EMBL" id="QJUP01000003">
    <property type="protein sequence ID" value="TBU98870.1"/>
    <property type="molecule type" value="Genomic_DNA"/>
</dbReference>
<accession>A0A4Q9RCI7</accession>
<comment type="caution">
    <text evidence="3">The sequence shown here is derived from an EMBL/GenBank/DDBJ whole genome shotgun (WGS) entry which is preliminary data.</text>
</comment>
<dbReference type="InterPro" id="IPR022742">
    <property type="entry name" value="Hydrolase_4"/>
</dbReference>
<dbReference type="AlphaFoldDB" id="A0A4Q9RCI7"/>
<dbReference type="Pfam" id="PF12146">
    <property type="entry name" value="Hydrolase_4"/>
    <property type="match status" value="1"/>
</dbReference>
<feature type="domain" description="Serine aminopeptidase S33" evidence="2">
    <location>
        <begin position="71"/>
        <end position="278"/>
    </location>
</feature>
<dbReference type="RefSeq" id="WP_131183888.1">
    <property type="nucleotide sequence ID" value="NZ_QJUO01000007.1"/>
</dbReference>
<dbReference type="InterPro" id="IPR029058">
    <property type="entry name" value="AB_hydrolase_fold"/>
</dbReference>
<dbReference type="Gene3D" id="3.40.50.1820">
    <property type="entry name" value="alpha/beta hydrolase"/>
    <property type="match status" value="1"/>
</dbReference>
<proteinExistence type="predicted"/>
<evidence type="ECO:0000256" key="1">
    <source>
        <dbReference type="SAM" id="SignalP"/>
    </source>
</evidence>
<protein>
    <submittedName>
        <fullName evidence="3">Alpha/beta hydrolase</fullName>
    </submittedName>
</protein>
<keyword evidence="1" id="KW-0732">Signal</keyword>
<dbReference type="PANTHER" id="PTHR43265">
    <property type="entry name" value="ESTERASE ESTD"/>
    <property type="match status" value="1"/>
</dbReference>
<dbReference type="PANTHER" id="PTHR43265:SF1">
    <property type="entry name" value="ESTERASE ESTD"/>
    <property type="match status" value="1"/>
</dbReference>
<evidence type="ECO:0000259" key="2">
    <source>
        <dbReference type="Pfam" id="PF12146"/>
    </source>
</evidence>
<dbReference type="GO" id="GO:0052689">
    <property type="term" value="F:carboxylic ester hydrolase activity"/>
    <property type="evidence" value="ECO:0007669"/>
    <property type="project" value="TreeGrafter"/>
</dbReference>
<gene>
    <name evidence="3" type="ORF">DNJ96_03930</name>
</gene>
<feature type="signal peptide" evidence="1">
    <location>
        <begin position="1"/>
        <end position="19"/>
    </location>
</feature>
<evidence type="ECO:0000313" key="3">
    <source>
        <dbReference type="EMBL" id="TBU98870.1"/>
    </source>
</evidence>
<dbReference type="Proteomes" id="UP000292639">
    <property type="component" value="Unassembled WGS sequence"/>
</dbReference>
<name>A0A4Q9RCI7_9GAMM</name>
<reference evidence="3 4" key="1">
    <citation type="submission" date="2018-06" db="EMBL/GenBank/DDBJ databases">
        <title>Three novel Pseudomonas species isolated from symptomatic oak.</title>
        <authorList>
            <person name="Bueno-Gonzalez V."/>
            <person name="Brady C."/>
        </authorList>
    </citation>
    <scope>NUCLEOTIDE SEQUENCE [LARGE SCALE GENOMIC DNA]</scope>
    <source>
        <strain evidence="3 4">P17C</strain>
    </source>
</reference>
<dbReference type="InterPro" id="IPR053145">
    <property type="entry name" value="AB_hydrolase_Est10"/>
</dbReference>
<feature type="chain" id="PRO_5020921087" evidence="1">
    <location>
        <begin position="20"/>
        <end position="319"/>
    </location>
</feature>